<reference evidence="2" key="1">
    <citation type="journal article" date="2019" name="Int. J. Syst. Evol. Microbiol.">
        <title>The Global Catalogue of Microorganisms (GCM) 10K type strain sequencing project: providing services to taxonomists for standard genome sequencing and annotation.</title>
        <authorList>
            <consortium name="The Broad Institute Genomics Platform"/>
            <consortium name="The Broad Institute Genome Sequencing Center for Infectious Disease"/>
            <person name="Wu L."/>
            <person name="Ma J."/>
        </authorList>
    </citation>
    <scope>NUCLEOTIDE SEQUENCE [LARGE SCALE GENOMIC DNA]</scope>
    <source>
        <strain evidence="2">CGMCC 4.7035</strain>
    </source>
</reference>
<gene>
    <name evidence="1" type="ORF">ACFOZ0_01555</name>
</gene>
<protein>
    <submittedName>
        <fullName evidence="1">Uncharacterized protein</fullName>
    </submittedName>
</protein>
<dbReference type="EMBL" id="JBHRWR010000002">
    <property type="protein sequence ID" value="MFC3571997.1"/>
    <property type="molecule type" value="Genomic_DNA"/>
</dbReference>
<name>A0ABV7S5B4_9ACTN</name>
<dbReference type="RefSeq" id="WP_310781412.1">
    <property type="nucleotide sequence ID" value="NZ_JBHRWR010000002.1"/>
</dbReference>
<accession>A0ABV7S5B4</accession>
<evidence type="ECO:0000313" key="2">
    <source>
        <dbReference type="Proteomes" id="UP001595701"/>
    </source>
</evidence>
<comment type="caution">
    <text evidence="1">The sequence shown here is derived from an EMBL/GenBank/DDBJ whole genome shotgun (WGS) entry which is preliminary data.</text>
</comment>
<organism evidence="1 2">
    <name type="scientific">Streptomyces yaanensis</name>
    <dbReference type="NCBI Taxonomy" id="1142239"/>
    <lineage>
        <taxon>Bacteria</taxon>
        <taxon>Bacillati</taxon>
        <taxon>Actinomycetota</taxon>
        <taxon>Actinomycetes</taxon>
        <taxon>Kitasatosporales</taxon>
        <taxon>Streptomycetaceae</taxon>
        <taxon>Streptomyces</taxon>
    </lineage>
</organism>
<proteinExistence type="predicted"/>
<sequence>MATKSASAARAISSALTSSSVVTCSTLRHRAQDPLPARQRAPPLHRDKLEQFRFGARSLARSENTVPALRGAGILDD</sequence>
<keyword evidence="2" id="KW-1185">Reference proteome</keyword>
<dbReference type="Proteomes" id="UP001595701">
    <property type="component" value="Unassembled WGS sequence"/>
</dbReference>
<evidence type="ECO:0000313" key="1">
    <source>
        <dbReference type="EMBL" id="MFC3571997.1"/>
    </source>
</evidence>